<evidence type="ECO:0000256" key="6">
    <source>
        <dbReference type="ARBA" id="ARBA00022840"/>
    </source>
</evidence>
<gene>
    <name evidence="11" type="primary">gyrB</name>
</gene>
<dbReference type="AlphaFoldDB" id="H6VVI2"/>
<dbReference type="CDD" id="cd00822">
    <property type="entry name" value="TopoII_Trans_DNA_gyrase"/>
    <property type="match status" value="1"/>
</dbReference>
<evidence type="ECO:0000256" key="1">
    <source>
        <dbReference type="ARBA" id="ARBA00000185"/>
    </source>
</evidence>
<dbReference type="PRINTS" id="PR01159">
    <property type="entry name" value="DNAGYRASEB"/>
</dbReference>
<proteinExistence type="inferred from homology"/>
<evidence type="ECO:0000256" key="4">
    <source>
        <dbReference type="ARBA" id="ARBA00019166"/>
    </source>
</evidence>
<dbReference type="SUPFAM" id="SSF54211">
    <property type="entry name" value="Ribosomal protein S5 domain 2-like"/>
    <property type="match status" value="1"/>
</dbReference>
<dbReference type="InterPro" id="IPR001241">
    <property type="entry name" value="Topo_IIA"/>
</dbReference>
<dbReference type="InterPro" id="IPR014721">
    <property type="entry name" value="Ribsml_uS5_D2-typ_fold_subgr"/>
</dbReference>
<dbReference type="GO" id="GO:0005524">
    <property type="term" value="F:ATP binding"/>
    <property type="evidence" value="ECO:0007669"/>
    <property type="project" value="UniProtKB-KW"/>
</dbReference>
<keyword evidence="8" id="KW-0238">DNA-binding</keyword>
<reference evidence="11" key="1">
    <citation type="submission" date="2011-10" db="EMBL/GenBank/DDBJ databases">
        <title>Isolation and characterization of perchlorate reducing bacteria.</title>
        <authorList>
            <person name="Anupama V.N."/>
            <person name="Prajeesh P.V.G."/>
            <person name="Krishnakumar B."/>
        </authorList>
    </citation>
    <scope>NUCLEOTIDE SEQUENCE</scope>
    <source>
        <strain evidence="11">NIIST3</strain>
    </source>
</reference>
<evidence type="ECO:0000256" key="3">
    <source>
        <dbReference type="ARBA" id="ARBA00012895"/>
    </source>
</evidence>
<evidence type="ECO:0000256" key="8">
    <source>
        <dbReference type="ARBA" id="ARBA00023125"/>
    </source>
</evidence>
<dbReference type="EC" id="5.6.2.2" evidence="3"/>
<dbReference type="Gene3D" id="3.30.230.10">
    <property type="match status" value="1"/>
</dbReference>
<dbReference type="GO" id="GO:0003677">
    <property type="term" value="F:DNA binding"/>
    <property type="evidence" value="ECO:0007669"/>
    <property type="project" value="UniProtKB-KW"/>
</dbReference>
<comment type="catalytic activity">
    <reaction evidence="1">
        <text>ATP-dependent breakage, passage and rejoining of double-stranded DNA.</text>
        <dbReference type="EC" id="5.6.2.2"/>
    </reaction>
</comment>
<dbReference type="InterPro" id="IPR013506">
    <property type="entry name" value="Topo_IIA_bsu_dom2"/>
</dbReference>
<dbReference type="SUPFAM" id="SSF55874">
    <property type="entry name" value="ATPase domain of HSP90 chaperone/DNA topoisomerase II/histidine kinase"/>
    <property type="match status" value="1"/>
</dbReference>
<dbReference type="InterPro" id="IPR036890">
    <property type="entry name" value="HATPase_C_sf"/>
</dbReference>
<evidence type="ECO:0000256" key="9">
    <source>
        <dbReference type="ARBA" id="ARBA00023235"/>
    </source>
</evidence>
<dbReference type="InterPro" id="IPR020568">
    <property type="entry name" value="Ribosomal_Su5_D2-typ_SF"/>
</dbReference>
<dbReference type="GO" id="GO:0006265">
    <property type="term" value="P:DNA topological change"/>
    <property type="evidence" value="ECO:0007669"/>
    <property type="project" value="InterPro"/>
</dbReference>
<evidence type="ECO:0000256" key="7">
    <source>
        <dbReference type="ARBA" id="ARBA00023029"/>
    </source>
</evidence>
<evidence type="ECO:0000256" key="5">
    <source>
        <dbReference type="ARBA" id="ARBA00022741"/>
    </source>
</evidence>
<evidence type="ECO:0000259" key="10">
    <source>
        <dbReference type="Pfam" id="PF00204"/>
    </source>
</evidence>
<organism evidence="11">
    <name type="scientific">Halomonas sp. NIIST3</name>
    <dbReference type="NCBI Taxonomy" id="1137287"/>
    <lineage>
        <taxon>Bacteria</taxon>
        <taxon>Pseudomonadati</taxon>
        <taxon>Pseudomonadota</taxon>
        <taxon>Gammaproteobacteria</taxon>
        <taxon>Oceanospirillales</taxon>
        <taxon>Halomonadaceae</taxon>
        <taxon>Halomonas</taxon>
    </lineage>
</organism>
<feature type="domain" description="DNA topoisomerase type IIA subunit B" evidence="10">
    <location>
        <begin position="112"/>
        <end position="221"/>
    </location>
</feature>
<keyword evidence="5" id="KW-0547">Nucleotide-binding</keyword>
<dbReference type="Pfam" id="PF00204">
    <property type="entry name" value="DNA_gyraseB"/>
    <property type="match status" value="1"/>
</dbReference>
<keyword evidence="7" id="KW-0799">Topoisomerase</keyword>
<keyword evidence="9" id="KW-0413">Isomerase</keyword>
<dbReference type="PANTHER" id="PTHR45866:SF1">
    <property type="entry name" value="DNA GYRASE SUBUNIT B, MITOCHONDRIAL"/>
    <property type="match status" value="1"/>
</dbReference>
<evidence type="ECO:0000313" key="11">
    <source>
        <dbReference type="EMBL" id="AEZ02862.1"/>
    </source>
</evidence>
<dbReference type="EMBL" id="JN935775">
    <property type="protein sequence ID" value="AEZ02862.1"/>
    <property type="molecule type" value="Genomic_DNA"/>
</dbReference>
<dbReference type="GO" id="GO:0003918">
    <property type="term" value="F:DNA topoisomerase type II (double strand cut, ATP-hydrolyzing) activity"/>
    <property type="evidence" value="ECO:0007669"/>
    <property type="project" value="UniProtKB-EC"/>
</dbReference>
<dbReference type="SMART" id="SM00433">
    <property type="entry name" value="TOP2c"/>
    <property type="match status" value="1"/>
</dbReference>
<dbReference type="InterPro" id="IPR000565">
    <property type="entry name" value="Topo_IIA_B"/>
</dbReference>
<sequence>MTDVRCRCLAPRIQTTALSEELKLTIWRAGQVHEQVYHHGVPQAPLIVVGKTEKTGTRVHFKPSANTFANIEFHYDILAKRLRELSFLNSGVAIRLVDERSGKEELFHYEGGLRAFVNHLNSNKTVLNPVFHFEAEREDGVVVEVAMLWSDSFSENIFCYTNNIPQRDGGTHLAGFRAALTRTLNGYIESEGLLKKSKVATSGDDAREGLTAIISVRCRIPGSPRRPKTSWSLPRSRPRYSKRWVALFSDYLIGNPNDASRSVIRCSTRPCA</sequence>
<name>H6VVI2_9GAMM</name>
<accession>H6VVI2</accession>
<evidence type="ECO:0000256" key="2">
    <source>
        <dbReference type="ARBA" id="ARBA00010708"/>
    </source>
</evidence>
<keyword evidence="6" id="KW-0067">ATP-binding</keyword>
<dbReference type="Gene3D" id="3.30.565.10">
    <property type="entry name" value="Histidine kinase-like ATPase, C-terminal domain"/>
    <property type="match status" value="1"/>
</dbReference>
<protein>
    <recommendedName>
        <fullName evidence="4">DNA gyrase subunit B</fullName>
        <ecNumber evidence="3">5.6.2.2</ecNumber>
    </recommendedName>
</protein>
<dbReference type="PANTHER" id="PTHR45866">
    <property type="entry name" value="DNA GYRASE/TOPOISOMERASE SUBUNIT B"/>
    <property type="match status" value="1"/>
</dbReference>
<comment type="similarity">
    <text evidence="2">Belongs to the type II topoisomerase GyrB family.</text>
</comment>